<dbReference type="PANTHER" id="PTHR43046">
    <property type="entry name" value="GDP-MANNOSE MANNOSYL HYDROLASE"/>
    <property type="match status" value="1"/>
</dbReference>
<organism evidence="7 8">
    <name type="scientific">Sphaerisporangium siamense</name>
    <dbReference type="NCBI Taxonomy" id="795645"/>
    <lineage>
        <taxon>Bacteria</taxon>
        <taxon>Bacillati</taxon>
        <taxon>Actinomycetota</taxon>
        <taxon>Actinomycetes</taxon>
        <taxon>Streptosporangiales</taxon>
        <taxon>Streptosporangiaceae</taxon>
        <taxon>Sphaerisporangium</taxon>
    </lineage>
</organism>
<comment type="similarity">
    <text evidence="2 5">Belongs to the Nudix hydrolase family.</text>
</comment>
<name>A0A7W7D8N2_9ACTN</name>
<dbReference type="InterPro" id="IPR020476">
    <property type="entry name" value="Nudix_hydrolase"/>
</dbReference>
<dbReference type="PANTHER" id="PTHR43046:SF12">
    <property type="entry name" value="GDP-MANNOSE MANNOSYL HYDROLASE"/>
    <property type="match status" value="1"/>
</dbReference>
<dbReference type="Pfam" id="PF00293">
    <property type="entry name" value="NUDIX"/>
    <property type="match status" value="1"/>
</dbReference>
<gene>
    <name evidence="7" type="ORF">BJ982_003859</name>
</gene>
<dbReference type="EMBL" id="JACHND010000001">
    <property type="protein sequence ID" value="MBB4702315.1"/>
    <property type="molecule type" value="Genomic_DNA"/>
</dbReference>
<keyword evidence="8" id="KW-1185">Reference proteome</keyword>
<dbReference type="Proteomes" id="UP000542210">
    <property type="component" value="Unassembled WGS sequence"/>
</dbReference>
<dbReference type="InterPro" id="IPR015797">
    <property type="entry name" value="NUDIX_hydrolase-like_dom_sf"/>
</dbReference>
<evidence type="ECO:0000256" key="5">
    <source>
        <dbReference type="RuleBase" id="RU003476"/>
    </source>
</evidence>
<dbReference type="InterPro" id="IPR000086">
    <property type="entry name" value="NUDIX_hydrolase_dom"/>
</dbReference>
<evidence type="ECO:0000256" key="3">
    <source>
        <dbReference type="ARBA" id="ARBA00022801"/>
    </source>
</evidence>
<keyword evidence="3 5" id="KW-0378">Hydrolase</keyword>
<comment type="caution">
    <text evidence="7">The sequence shown here is derived from an EMBL/GenBank/DDBJ whole genome shotgun (WGS) entry which is preliminary data.</text>
</comment>
<evidence type="ECO:0000256" key="4">
    <source>
        <dbReference type="ARBA" id="ARBA00022842"/>
    </source>
</evidence>
<evidence type="ECO:0000313" key="7">
    <source>
        <dbReference type="EMBL" id="MBB4702315.1"/>
    </source>
</evidence>
<reference evidence="7 8" key="1">
    <citation type="submission" date="2020-08" db="EMBL/GenBank/DDBJ databases">
        <title>Sequencing the genomes of 1000 actinobacteria strains.</title>
        <authorList>
            <person name="Klenk H.-P."/>
        </authorList>
    </citation>
    <scope>NUCLEOTIDE SEQUENCE [LARGE SCALE GENOMIC DNA]</scope>
    <source>
        <strain evidence="7 8">DSM 45784</strain>
    </source>
</reference>
<feature type="domain" description="Nudix hydrolase" evidence="6">
    <location>
        <begin position="5"/>
        <end position="133"/>
    </location>
</feature>
<dbReference type="PRINTS" id="PR00502">
    <property type="entry name" value="NUDIXFAMILY"/>
</dbReference>
<evidence type="ECO:0000259" key="6">
    <source>
        <dbReference type="PROSITE" id="PS51462"/>
    </source>
</evidence>
<dbReference type="RefSeq" id="WP_184881993.1">
    <property type="nucleotide sequence ID" value="NZ_BOOV01000048.1"/>
</dbReference>
<dbReference type="PROSITE" id="PS51462">
    <property type="entry name" value="NUDIX"/>
    <property type="match status" value="1"/>
</dbReference>
<dbReference type="EC" id="3.6.1.55" evidence="7"/>
<dbReference type="GO" id="GO:0035539">
    <property type="term" value="F:8-oxo-7,8-dihydrodeoxyguanosine triphosphate pyrophosphatase activity"/>
    <property type="evidence" value="ECO:0007669"/>
    <property type="project" value="UniProtKB-EC"/>
</dbReference>
<protein>
    <submittedName>
        <fullName evidence="7">8-oxo-dGTP diphosphatase</fullName>
        <ecNumber evidence="7">3.6.1.55</ecNumber>
    </submittedName>
</protein>
<sequence length="133" mass="14533">MNDQPERPAIAAAVIVDDGRLLLVRRRVSEGSLSWQFPAGAVEAGESGEEAAVRETREETGLAVVPVKHLGERIHPNTGRLMIYVACEVLDGSAHVADADELAEVEWCDRVLVADHVPYPFYEPVQAYLDGLL</sequence>
<evidence type="ECO:0000313" key="8">
    <source>
        <dbReference type="Proteomes" id="UP000542210"/>
    </source>
</evidence>
<proteinExistence type="inferred from homology"/>
<dbReference type="SUPFAM" id="SSF55811">
    <property type="entry name" value="Nudix"/>
    <property type="match status" value="1"/>
</dbReference>
<dbReference type="PROSITE" id="PS00893">
    <property type="entry name" value="NUDIX_BOX"/>
    <property type="match status" value="1"/>
</dbReference>
<dbReference type="InterPro" id="IPR020084">
    <property type="entry name" value="NUDIX_hydrolase_CS"/>
</dbReference>
<accession>A0A7W7D8N2</accession>
<evidence type="ECO:0000256" key="1">
    <source>
        <dbReference type="ARBA" id="ARBA00001946"/>
    </source>
</evidence>
<dbReference type="Gene3D" id="3.90.79.10">
    <property type="entry name" value="Nucleoside Triphosphate Pyrophosphohydrolase"/>
    <property type="match status" value="1"/>
</dbReference>
<keyword evidence="4" id="KW-0460">Magnesium</keyword>
<evidence type="ECO:0000256" key="2">
    <source>
        <dbReference type="ARBA" id="ARBA00005582"/>
    </source>
</evidence>
<dbReference type="AlphaFoldDB" id="A0A7W7D8N2"/>
<dbReference type="CDD" id="cd02883">
    <property type="entry name" value="NUDIX_Hydrolase"/>
    <property type="match status" value="1"/>
</dbReference>
<comment type="cofactor">
    <cofactor evidence="1">
        <name>Mg(2+)</name>
        <dbReference type="ChEBI" id="CHEBI:18420"/>
    </cofactor>
</comment>